<keyword evidence="1" id="KW-0812">Transmembrane</keyword>
<evidence type="ECO:0000256" key="1">
    <source>
        <dbReference type="SAM" id="Phobius"/>
    </source>
</evidence>
<name>A0A2W5A1E2_9SPHN</name>
<protein>
    <submittedName>
        <fullName evidence="2">Uncharacterized protein</fullName>
    </submittedName>
</protein>
<dbReference type="AlphaFoldDB" id="A0A2W5A1E2"/>
<evidence type="ECO:0000313" key="2">
    <source>
        <dbReference type="EMBL" id="PZO87416.1"/>
    </source>
</evidence>
<keyword evidence="1" id="KW-0472">Membrane</keyword>
<accession>A0A2W5A1E2</accession>
<dbReference type="Proteomes" id="UP000249066">
    <property type="component" value="Unassembled WGS sequence"/>
</dbReference>
<dbReference type="EMBL" id="QFNN01000133">
    <property type="protein sequence ID" value="PZO87416.1"/>
    <property type="molecule type" value="Genomic_DNA"/>
</dbReference>
<reference evidence="2 3" key="1">
    <citation type="submission" date="2017-08" db="EMBL/GenBank/DDBJ databases">
        <title>Infants hospitalized years apart are colonized by the same room-sourced microbial strains.</title>
        <authorList>
            <person name="Brooks B."/>
            <person name="Olm M.R."/>
            <person name="Firek B.A."/>
            <person name="Baker R."/>
            <person name="Thomas B.C."/>
            <person name="Morowitz M.J."/>
            <person name="Banfield J.F."/>
        </authorList>
    </citation>
    <scope>NUCLEOTIDE SEQUENCE [LARGE SCALE GENOMIC DNA]</scope>
    <source>
        <strain evidence="2">S2_018_000_R2_101</strain>
    </source>
</reference>
<proteinExistence type="predicted"/>
<evidence type="ECO:0000313" key="3">
    <source>
        <dbReference type="Proteomes" id="UP000249066"/>
    </source>
</evidence>
<sequence length="60" mass="6282">MEVRPIHAIECECARCGAIVDHAAAPAPARATIAGDRLYFGLALLALSYFAGRVLVAVLS</sequence>
<keyword evidence="1" id="KW-1133">Transmembrane helix</keyword>
<comment type="caution">
    <text evidence="2">The sequence shown here is derived from an EMBL/GenBank/DDBJ whole genome shotgun (WGS) entry which is preliminary data.</text>
</comment>
<organism evidence="2 3">
    <name type="scientific">Sphingomonas sanxanigenens</name>
    <dbReference type="NCBI Taxonomy" id="397260"/>
    <lineage>
        <taxon>Bacteria</taxon>
        <taxon>Pseudomonadati</taxon>
        <taxon>Pseudomonadota</taxon>
        <taxon>Alphaproteobacteria</taxon>
        <taxon>Sphingomonadales</taxon>
        <taxon>Sphingomonadaceae</taxon>
        <taxon>Sphingomonas</taxon>
    </lineage>
</organism>
<gene>
    <name evidence="2" type="ORF">DI623_14785</name>
</gene>
<feature type="transmembrane region" description="Helical" evidence="1">
    <location>
        <begin position="38"/>
        <end position="59"/>
    </location>
</feature>